<reference evidence="1" key="2">
    <citation type="submission" date="2020-09" db="EMBL/GenBank/DDBJ databases">
        <authorList>
            <person name="Sun Q."/>
            <person name="Zhou Y."/>
        </authorList>
    </citation>
    <scope>NUCLEOTIDE SEQUENCE</scope>
    <source>
        <strain evidence="1">CGMCC 1.15758</strain>
    </source>
</reference>
<gene>
    <name evidence="1" type="ORF">GCM10010995_08540</name>
</gene>
<dbReference type="EMBL" id="BMJS01000006">
    <property type="protein sequence ID" value="GGF93650.1"/>
    <property type="molecule type" value="Genomic_DNA"/>
</dbReference>
<keyword evidence="2" id="KW-1185">Reference proteome</keyword>
<organism evidence="1 2">
    <name type="scientific">Cysteiniphilum litorale</name>
    <dbReference type="NCBI Taxonomy" id="2056700"/>
    <lineage>
        <taxon>Bacteria</taxon>
        <taxon>Pseudomonadati</taxon>
        <taxon>Pseudomonadota</taxon>
        <taxon>Gammaproteobacteria</taxon>
        <taxon>Thiotrichales</taxon>
        <taxon>Fastidiosibacteraceae</taxon>
        <taxon>Cysteiniphilum</taxon>
    </lineage>
</organism>
<dbReference type="Proteomes" id="UP000636949">
    <property type="component" value="Unassembled WGS sequence"/>
</dbReference>
<name>A0A8J2Z3N4_9GAMM</name>
<accession>A0A8J2Z3N4</accession>
<dbReference type="AlphaFoldDB" id="A0A8J2Z3N4"/>
<comment type="caution">
    <text evidence="1">The sequence shown here is derived from an EMBL/GenBank/DDBJ whole genome shotgun (WGS) entry which is preliminary data.</text>
</comment>
<dbReference type="RefSeq" id="WP_170137185.1">
    <property type="nucleotide sequence ID" value="NZ_BMJS01000006.1"/>
</dbReference>
<evidence type="ECO:0000313" key="1">
    <source>
        <dbReference type="EMBL" id="GGF93650.1"/>
    </source>
</evidence>
<reference evidence="1" key="1">
    <citation type="journal article" date="2014" name="Int. J. Syst. Evol. Microbiol.">
        <title>Complete genome sequence of Corynebacterium casei LMG S-19264T (=DSM 44701T), isolated from a smear-ripened cheese.</title>
        <authorList>
            <consortium name="US DOE Joint Genome Institute (JGI-PGF)"/>
            <person name="Walter F."/>
            <person name="Albersmeier A."/>
            <person name="Kalinowski J."/>
            <person name="Ruckert C."/>
        </authorList>
    </citation>
    <scope>NUCLEOTIDE SEQUENCE</scope>
    <source>
        <strain evidence="1">CGMCC 1.15758</strain>
    </source>
</reference>
<proteinExistence type="predicted"/>
<protein>
    <submittedName>
        <fullName evidence="1">Uncharacterized protein</fullName>
    </submittedName>
</protein>
<evidence type="ECO:0000313" key="2">
    <source>
        <dbReference type="Proteomes" id="UP000636949"/>
    </source>
</evidence>
<sequence length="91" mass="10528">MCLYYRHSNEKFFIAMPKSNAQRMRNKRERDYALLLDSAGSERNISDTGLIEVISVCYRKSKDNGNTGVLKIALKELNQRIQLIDDKKESS</sequence>